<feature type="transmembrane region" description="Helical" evidence="1">
    <location>
        <begin position="163"/>
        <end position="183"/>
    </location>
</feature>
<reference evidence="2" key="1">
    <citation type="submission" date="2021-04" db="EMBL/GenBank/DDBJ databases">
        <title>Luteolibacter sp. 32A isolated from the skin of an Anderson's salamander (Ambystoma andersonii).</title>
        <authorList>
            <person name="Spergser J."/>
            <person name="Busse H.-J."/>
        </authorList>
    </citation>
    <scope>NUCLEOTIDE SEQUENCE</scope>
    <source>
        <strain evidence="2">32A</strain>
    </source>
</reference>
<dbReference type="InterPro" id="IPR011737">
    <property type="entry name" value="CHP02206_TP0381"/>
</dbReference>
<dbReference type="RefSeq" id="WP_211631514.1">
    <property type="nucleotide sequence ID" value="NZ_CP073100.1"/>
</dbReference>
<feature type="transmembrane region" description="Helical" evidence="1">
    <location>
        <begin position="124"/>
        <end position="143"/>
    </location>
</feature>
<keyword evidence="1" id="KW-0472">Membrane</keyword>
<sequence length="230" mass="25452">MPVFHPFTVQHFIALAIGAVISAAVIIAGRKGGKPKRIAIGILTVLNLSAYVMVRLAWKGHADPGIDNMLPFQLCDLAAIIAGLALLTHRRTLRDLTYFWGLAATTQALLTPALQIGFPSWPFVVFFIQHFAIVATALFLPLADGWRPRTPWWSSPARAWMWANVYILCALGVNTWLGSNFGFASRKPSNPSLLDHLGPWPWYLLSLQGIAFLLFLLLSLPFLGRKPRGK</sequence>
<evidence type="ECO:0000313" key="2">
    <source>
        <dbReference type="EMBL" id="QUE51375.1"/>
    </source>
</evidence>
<feature type="transmembrane region" description="Helical" evidence="1">
    <location>
        <begin position="38"/>
        <end position="58"/>
    </location>
</feature>
<feature type="transmembrane region" description="Helical" evidence="1">
    <location>
        <begin position="12"/>
        <end position="29"/>
    </location>
</feature>
<organism evidence="2 3">
    <name type="scientific">Luteolibacter ambystomatis</name>
    <dbReference type="NCBI Taxonomy" id="2824561"/>
    <lineage>
        <taxon>Bacteria</taxon>
        <taxon>Pseudomonadati</taxon>
        <taxon>Verrucomicrobiota</taxon>
        <taxon>Verrucomicrobiia</taxon>
        <taxon>Verrucomicrobiales</taxon>
        <taxon>Verrucomicrobiaceae</taxon>
        <taxon>Luteolibacter</taxon>
    </lineage>
</organism>
<feature type="transmembrane region" description="Helical" evidence="1">
    <location>
        <begin position="203"/>
        <end position="223"/>
    </location>
</feature>
<dbReference type="Pfam" id="PF14808">
    <property type="entry name" value="TMEM164"/>
    <property type="match status" value="1"/>
</dbReference>
<dbReference type="NCBIfam" id="TIGR02206">
    <property type="entry name" value="intg_mem_TP0381"/>
    <property type="match status" value="1"/>
</dbReference>
<gene>
    <name evidence="2" type="ORF">KBB96_00405</name>
</gene>
<evidence type="ECO:0000256" key="1">
    <source>
        <dbReference type="SAM" id="Phobius"/>
    </source>
</evidence>
<keyword evidence="1" id="KW-1133">Transmembrane helix</keyword>
<keyword evidence="3" id="KW-1185">Reference proteome</keyword>
<accession>A0A975J023</accession>
<dbReference type="AlphaFoldDB" id="A0A975J023"/>
<proteinExistence type="predicted"/>
<name>A0A975J023_9BACT</name>
<feature type="transmembrane region" description="Helical" evidence="1">
    <location>
        <begin position="99"/>
        <end position="118"/>
    </location>
</feature>
<keyword evidence="1" id="KW-0812">Transmembrane</keyword>
<dbReference type="Proteomes" id="UP000676169">
    <property type="component" value="Chromosome"/>
</dbReference>
<dbReference type="EMBL" id="CP073100">
    <property type="protein sequence ID" value="QUE51375.1"/>
    <property type="molecule type" value="Genomic_DNA"/>
</dbReference>
<feature type="transmembrane region" description="Helical" evidence="1">
    <location>
        <begin position="70"/>
        <end position="87"/>
    </location>
</feature>
<protein>
    <submittedName>
        <fullName evidence="2">TIGR02206 family membrane protein</fullName>
    </submittedName>
</protein>
<evidence type="ECO:0000313" key="3">
    <source>
        <dbReference type="Proteomes" id="UP000676169"/>
    </source>
</evidence>
<dbReference type="KEGG" id="lamb:KBB96_00405"/>